<dbReference type="Proteomes" id="UP001431783">
    <property type="component" value="Unassembled WGS sequence"/>
</dbReference>
<organism evidence="1 2">
    <name type="scientific">Henosepilachna vigintioctopunctata</name>
    <dbReference type="NCBI Taxonomy" id="420089"/>
    <lineage>
        <taxon>Eukaryota</taxon>
        <taxon>Metazoa</taxon>
        <taxon>Ecdysozoa</taxon>
        <taxon>Arthropoda</taxon>
        <taxon>Hexapoda</taxon>
        <taxon>Insecta</taxon>
        <taxon>Pterygota</taxon>
        <taxon>Neoptera</taxon>
        <taxon>Endopterygota</taxon>
        <taxon>Coleoptera</taxon>
        <taxon>Polyphaga</taxon>
        <taxon>Cucujiformia</taxon>
        <taxon>Coccinelloidea</taxon>
        <taxon>Coccinellidae</taxon>
        <taxon>Epilachninae</taxon>
        <taxon>Epilachnini</taxon>
        <taxon>Henosepilachna</taxon>
    </lineage>
</organism>
<keyword evidence="2" id="KW-1185">Reference proteome</keyword>
<comment type="caution">
    <text evidence="1">The sequence shown here is derived from an EMBL/GenBank/DDBJ whole genome shotgun (WGS) entry which is preliminary data.</text>
</comment>
<proteinExistence type="predicted"/>
<dbReference type="EMBL" id="JARQZJ010000105">
    <property type="protein sequence ID" value="KAK9887155.1"/>
    <property type="molecule type" value="Genomic_DNA"/>
</dbReference>
<sequence>MDRFLAQIVNTYIPVESGVQVQSNEVAVFCFNALQGANSLLGLLIIYTQVISYAPPHSTQVYVLKQMISLQEGPTSHRYARIIGKKNINTPSQVIWKVIHKYLKKKWAQNRTLRNTTTNT</sequence>
<name>A0AAW1UXH2_9CUCU</name>
<accession>A0AAW1UXH2</accession>
<protein>
    <submittedName>
        <fullName evidence="1">Uncharacterized protein</fullName>
    </submittedName>
</protein>
<evidence type="ECO:0000313" key="1">
    <source>
        <dbReference type="EMBL" id="KAK9887155.1"/>
    </source>
</evidence>
<reference evidence="1 2" key="1">
    <citation type="submission" date="2023-03" db="EMBL/GenBank/DDBJ databases">
        <title>Genome insight into feeding habits of ladybird beetles.</title>
        <authorList>
            <person name="Li H.-S."/>
            <person name="Huang Y.-H."/>
            <person name="Pang H."/>
        </authorList>
    </citation>
    <scope>NUCLEOTIDE SEQUENCE [LARGE SCALE GENOMIC DNA]</scope>
    <source>
        <strain evidence="1">SYSU_2023b</strain>
        <tissue evidence="1">Whole body</tissue>
    </source>
</reference>
<gene>
    <name evidence="1" type="ORF">WA026_020603</name>
</gene>
<evidence type="ECO:0000313" key="2">
    <source>
        <dbReference type="Proteomes" id="UP001431783"/>
    </source>
</evidence>
<dbReference type="AlphaFoldDB" id="A0AAW1UXH2"/>